<dbReference type="Gene3D" id="1.20.1260.20">
    <property type="entry name" value="PPE superfamily"/>
    <property type="match status" value="1"/>
</dbReference>
<dbReference type="RefSeq" id="WP_073390697.1">
    <property type="nucleotide sequence ID" value="NZ_FQVU01000003.1"/>
</dbReference>
<feature type="compositionally biased region" description="Gly residues" evidence="1">
    <location>
        <begin position="256"/>
        <end position="273"/>
    </location>
</feature>
<dbReference type="AlphaFoldDB" id="A0A1M5LXW3"/>
<reference evidence="2 3" key="1">
    <citation type="submission" date="2016-11" db="EMBL/GenBank/DDBJ databases">
        <authorList>
            <person name="Jaros S."/>
            <person name="Januszkiewicz K."/>
            <person name="Wedrychowicz H."/>
        </authorList>
    </citation>
    <scope>NUCLEOTIDE SEQUENCE [LARGE SCALE GENOMIC DNA]</scope>
    <source>
        <strain evidence="2 3">DSM 45627</strain>
    </source>
</reference>
<dbReference type="InterPro" id="IPR038332">
    <property type="entry name" value="PPE_sf"/>
</dbReference>
<feature type="region of interest" description="Disordered" evidence="1">
    <location>
        <begin position="166"/>
        <end position="397"/>
    </location>
</feature>
<name>A0A1M5LXW3_9ACTN</name>
<evidence type="ECO:0000256" key="1">
    <source>
        <dbReference type="SAM" id="MobiDB-lite"/>
    </source>
</evidence>
<dbReference type="STRING" id="1206085.SAMN05443575_2567"/>
<dbReference type="Proteomes" id="UP000186132">
    <property type="component" value="Unassembled WGS sequence"/>
</dbReference>
<protein>
    <recommendedName>
        <fullName evidence="4">PPE family protein</fullName>
    </recommendedName>
</protein>
<keyword evidence="3" id="KW-1185">Reference proteome</keyword>
<dbReference type="EMBL" id="FQVU01000003">
    <property type="protein sequence ID" value="SHG69489.1"/>
    <property type="molecule type" value="Genomic_DNA"/>
</dbReference>
<evidence type="ECO:0000313" key="2">
    <source>
        <dbReference type="EMBL" id="SHG69489.1"/>
    </source>
</evidence>
<proteinExistence type="predicted"/>
<feature type="compositionally biased region" description="Low complexity" evidence="1">
    <location>
        <begin position="238"/>
        <end position="247"/>
    </location>
</feature>
<gene>
    <name evidence="2" type="ORF">SAMN05443575_2567</name>
</gene>
<feature type="compositionally biased region" description="Gly residues" evidence="1">
    <location>
        <begin position="285"/>
        <end position="357"/>
    </location>
</feature>
<accession>A0A1M5LXW3</accession>
<feature type="compositionally biased region" description="Pro residues" evidence="1">
    <location>
        <begin position="222"/>
        <end position="235"/>
    </location>
</feature>
<sequence length="397" mass="39319">MVDVSNDSRQIYKQQDTSSYRVDDLDAAEAEFNQIQPDSINNACTAWSRLASHLGDLANSLRGDAGTPLHDAWEGKGSPEAQQQLQTAQATAQALANQAIEMARATDWAYQYASWYKEHMPTRGMINGPTNHDENQLNEHRVKLLGRYNEVIANCVPNEVQASYMQSTTTHQDDFKTDPPGTTPSPGHGPGAHPTGPGPGPGPGGAGIPNRTHFGPKHPPKKPPTSPGPPPPDGPGPGSTTDPWSPGETDPWSPGGSAGPGGAGPGGGPGGGPTLDTGSSLAGVDGSGFGAGPGGGLSAAGPGGGFGSAGGAGDLAGGASGAAGAGGGVPGGGAGAGGGLAGGGAAGAGTGAGGGRGMMMPMHGSQNGGDEERERSTWLEEDDDIWGGDDAPPGVIR</sequence>
<evidence type="ECO:0000313" key="3">
    <source>
        <dbReference type="Proteomes" id="UP000186132"/>
    </source>
</evidence>
<organism evidence="2 3">
    <name type="scientific">Jatrophihabitans endophyticus</name>
    <dbReference type="NCBI Taxonomy" id="1206085"/>
    <lineage>
        <taxon>Bacteria</taxon>
        <taxon>Bacillati</taxon>
        <taxon>Actinomycetota</taxon>
        <taxon>Actinomycetes</taxon>
        <taxon>Jatrophihabitantales</taxon>
        <taxon>Jatrophihabitantaceae</taxon>
        <taxon>Jatrophihabitans</taxon>
    </lineage>
</organism>
<evidence type="ECO:0008006" key="4">
    <source>
        <dbReference type="Google" id="ProtNLM"/>
    </source>
</evidence>
<dbReference type="OrthoDB" id="5185161at2"/>